<dbReference type="GO" id="GO:0006096">
    <property type="term" value="P:glycolytic process"/>
    <property type="evidence" value="ECO:0007669"/>
    <property type="project" value="InterPro"/>
</dbReference>
<dbReference type="AlphaFoldDB" id="A0A2H0WNG4"/>
<evidence type="ECO:0000313" key="14">
    <source>
        <dbReference type="Proteomes" id="UP000230353"/>
    </source>
</evidence>
<comment type="catalytic activity">
    <reaction evidence="1 12">
        <text>(2R)-3-phosphoglycerate + ATP = (2R)-3-phospho-glyceroyl phosphate + ADP</text>
        <dbReference type="Rhea" id="RHEA:14801"/>
        <dbReference type="ChEBI" id="CHEBI:30616"/>
        <dbReference type="ChEBI" id="CHEBI:57604"/>
        <dbReference type="ChEBI" id="CHEBI:58272"/>
        <dbReference type="ChEBI" id="CHEBI:456216"/>
        <dbReference type="EC" id="2.7.2.3"/>
    </reaction>
</comment>
<feature type="binding site" evidence="10">
    <location>
        <position position="118"/>
    </location>
    <ligand>
        <name>(2R)-3-phosphoglycerate</name>
        <dbReference type="ChEBI" id="CHEBI:58272"/>
    </ligand>
</feature>
<evidence type="ECO:0000256" key="8">
    <source>
        <dbReference type="ARBA" id="ARBA00022777"/>
    </source>
</evidence>
<dbReference type="FunFam" id="3.40.50.1260:FF:000006">
    <property type="entry name" value="Phosphoglycerate kinase"/>
    <property type="match status" value="1"/>
</dbReference>
<reference evidence="14" key="1">
    <citation type="submission" date="2017-09" db="EMBL/GenBank/DDBJ databases">
        <title>Depth-based differentiation of microbial function through sediment-hosted aquifers and enrichment of novel symbionts in the deep terrestrial subsurface.</title>
        <authorList>
            <person name="Probst A.J."/>
            <person name="Ladd B."/>
            <person name="Jarett J.K."/>
            <person name="Geller-Mcgrath D.E."/>
            <person name="Sieber C.M.K."/>
            <person name="Emerson J.B."/>
            <person name="Anantharaman K."/>
            <person name="Thomas B.C."/>
            <person name="Malmstrom R."/>
            <person name="Stieglmeier M."/>
            <person name="Klingl A."/>
            <person name="Woyke T."/>
            <person name="Ryan C.M."/>
            <person name="Banfield J.F."/>
        </authorList>
    </citation>
    <scope>NUCLEOTIDE SEQUENCE [LARGE SCALE GENOMIC DNA]</scope>
</reference>
<dbReference type="GO" id="GO:0006094">
    <property type="term" value="P:gluconeogenesis"/>
    <property type="evidence" value="ECO:0007669"/>
    <property type="project" value="TreeGrafter"/>
</dbReference>
<evidence type="ECO:0000256" key="6">
    <source>
        <dbReference type="ARBA" id="ARBA00022679"/>
    </source>
</evidence>
<evidence type="ECO:0000256" key="4">
    <source>
        <dbReference type="ARBA" id="ARBA00013061"/>
    </source>
</evidence>
<comment type="caution">
    <text evidence="13">The sequence shown here is derived from an EMBL/GenBank/DDBJ whole genome shotgun (WGS) entry which is preliminary data.</text>
</comment>
<dbReference type="PANTHER" id="PTHR11406:SF23">
    <property type="entry name" value="PHOSPHOGLYCERATE KINASE 1, CHLOROPLASTIC-RELATED"/>
    <property type="match status" value="1"/>
</dbReference>
<dbReference type="GO" id="GO:0005524">
    <property type="term" value="F:ATP binding"/>
    <property type="evidence" value="ECO:0007669"/>
    <property type="project" value="UniProtKB-KW"/>
</dbReference>
<dbReference type="InterPro" id="IPR001576">
    <property type="entry name" value="Phosphoglycerate_kinase"/>
</dbReference>
<feature type="binding site" evidence="10">
    <location>
        <begin position="21"/>
        <end position="23"/>
    </location>
    <ligand>
        <name>substrate</name>
    </ligand>
</feature>
<name>A0A2H0WNG4_9BACT</name>
<evidence type="ECO:0000256" key="7">
    <source>
        <dbReference type="ARBA" id="ARBA00022741"/>
    </source>
</evidence>
<dbReference type="InterPro" id="IPR036043">
    <property type="entry name" value="Phosphoglycerate_kinase_sf"/>
</dbReference>
<dbReference type="EC" id="2.7.2.3" evidence="4 12"/>
<evidence type="ECO:0000256" key="1">
    <source>
        <dbReference type="ARBA" id="ARBA00000642"/>
    </source>
</evidence>
<comment type="similarity">
    <text evidence="3 12">Belongs to the phosphoglycerate kinase family.</text>
</comment>
<dbReference type="InterPro" id="IPR015911">
    <property type="entry name" value="Phosphoglycerate_kinase_CS"/>
</dbReference>
<dbReference type="GO" id="GO:0004618">
    <property type="term" value="F:phosphoglycerate kinase activity"/>
    <property type="evidence" value="ECO:0007669"/>
    <property type="project" value="UniProtKB-EC"/>
</dbReference>
<dbReference type="Pfam" id="PF00162">
    <property type="entry name" value="PGK"/>
    <property type="match status" value="2"/>
</dbReference>
<evidence type="ECO:0000313" key="13">
    <source>
        <dbReference type="EMBL" id="PIS13469.1"/>
    </source>
</evidence>
<dbReference type="InterPro" id="IPR015824">
    <property type="entry name" value="Phosphoglycerate_kinase_N"/>
</dbReference>
<evidence type="ECO:0000256" key="11">
    <source>
        <dbReference type="PIRSR" id="PIRSR000724-2"/>
    </source>
</evidence>
<organism evidence="13 14">
    <name type="scientific">Candidatus Tagabacteria bacterium CG09_land_8_20_14_0_10_41_14</name>
    <dbReference type="NCBI Taxonomy" id="1975021"/>
    <lineage>
        <taxon>Bacteria</taxon>
        <taxon>Candidatus Tagaibacteriota</taxon>
    </lineage>
</organism>
<keyword evidence="9 11" id="KW-0067">ATP-binding</keyword>
<dbReference type="Gene3D" id="3.40.50.1260">
    <property type="entry name" value="Phosphoglycerate kinase, N-terminal domain"/>
    <property type="match status" value="3"/>
</dbReference>
<feature type="binding site" evidence="10">
    <location>
        <begin position="60"/>
        <end position="63"/>
    </location>
    <ligand>
        <name>substrate</name>
    </ligand>
</feature>
<evidence type="ECO:0000256" key="12">
    <source>
        <dbReference type="RuleBase" id="RU000532"/>
    </source>
</evidence>
<keyword evidence="7" id="KW-0547">Nucleotide-binding</keyword>
<evidence type="ECO:0000256" key="10">
    <source>
        <dbReference type="PIRSR" id="PIRSR000724-1"/>
    </source>
</evidence>
<protein>
    <recommendedName>
        <fullName evidence="5 12">Phosphoglycerate kinase</fullName>
        <ecNumber evidence="4 12">2.7.2.3</ecNumber>
    </recommendedName>
</protein>
<dbReference type="EMBL" id="PEZL01000021">
    <property type="protein sequence ID" value="PIS13469.1"/>
    <property type="molecule type" value="Genomic_DNA"/>
</dbReference>
<gene>
    <name evidence="13" type="primary">pgk</name>
    <name evidence="13" type="ORF">COT67_01460</name>
</gene>
<evidence type="ECO:0000256" key="9">
    <source>
        <dbReference type="ARBA" id="ARBA00022840"/>
    </source>
</evidence>
<feature type="binding site" evidence="11">
    <location>
        <position position="277"/>
    </location>
    <ligand>
        <name>ATP</name>
        <dbReference type="ChEBI" id="CHEBI:30616"/>
    </ligand>
</feature>
<evidence type="ECO:0000256" key="5">
    <source>
        <dbReference type="ARBA" id="ARBA00016471"/>
    </source>
</evidence>
<dbReference type="GO" id="GO:0043531">
    <property type="term" value="F:ADP binding"/>
    <property type="evidence" value="ECO:0007669"/>
    <property type="project" value="TreeGrafter"/>
</dbReference>
<dbReference type="PRINTS" id="PR00477">
    <property type="entry name" value="PHGLYCKINASE"/>
</dbReference>
<proteinExistence type="inferred from homology"/>
<evidence type="ECO:0000256" key="2">
    <source>
        <dbReference type="ARBA" id="ARBA00004838"/>
    </source>
</evidence>
<feature type="binding site" evidence="10">
    <location>
        <position position="151"/>
    </location>
    <ligand>
        <name>(2R)-3-phosphoglycerate</name>
        <dbReference type="ChEBI" id="CHEBI:58272"/>
    </ligand>
</feature>
<keyword evidence="6 12" id="KW-0808">Transferase</keyword>
<dbReference type="PROSITE" id="PS00111">
    <property type="entry name" value="PGLYCERATE_KINASE"/>
    <property type="match status" value="1"/>
</dbReference>
<evidence type="ECO:0000256" key="3">
    <source>
        <dbReference type="ARBA" id="ARBA00008982"/>
    </source>
</evidence>
<accession>A0A2H0WNG4</accession>
<dbReference type="Proteomes" id="UP000230353">
    <property type="component" value="Unassembled WGS sequence"/>
</dbReference>
<keyword evidence="8 12" id="KW-0418">Kinase</keyword>
<dbReference type="PIRSF" id="PIRSF000724">
    <property type="entry name" value="Pgk"/>
    <property type="match status" value="1"/>
</dbReference>
<dbReference type="SUPFAM" id="SSF53748">
    <property type="entry name" value="Phosphoglycerate kinase"/>
    <property type="match status" value="1"/>
</dbReference>
<comment type="pathway">
    <text evidence="2">Carbohydrate degradation; glycolysis; pyruvate from D-glyceraldehyde 3-phosphate: step 2/5.</text>
</comment>
<feature type="binding site" evidence="10">
    <location>
        <position position="36"/>
    </location>
    <ligand>
        <name>(2R)-3-phosphoglycerate</name>
        <dbReference type="ChEBI" id="CHEBI:58272"/>
    </ligand>
</feature>
<dbReference type="PANTHER" id="PTHR11406">
    <property type="entry name" value="PHOSPHOGLYCERATE KINASE"/>
    <property type="match status" value="1"/>
</dbReference>
<dbReference type="GO" id="GO:0005829">
    <property type="term" value="C:cytosol"/>
    <property type="evidence" value="ECO:0007669"/>
    <property type="project" value="TreeGrafter"/>
</dbReference>
<sequence>MNLLDIRNAKLEGKRVLMRVDFNVPVKDGKIGERHRIKAAKETIDFVLSQKDVGVALLSHLGRPKDREEEFSFRNFYKEIGQILGHDMVFVDDCLGEKVKNAMGVLKTGQILMLENVRFFGPEENSGGKLAEELAANFDVFVNEAFGACHRNHASVVGVAGILPSFAGINLQKEVAELDRVGKIFEKPALAIIGGVKAETKLPVINFFAEKYDNVLVGGKIGLDAGKQIISFPLNVVLPRDYAEGGLDIGPETIKRYAGYIKRARTIVWNGPLGKFEQSRFVKGTEAVITEVVKNKEAYKVAGGGESVQFLEEYGLMEEFDFVSTGGGAMLDFLIKGTLPGLEALQSCTI</sequence>
<feature type="binding site" evidence="11">
    <location>
        <position position="246"/>
    </location>
    <ligand>
        <name>ATP</name>
        <dbReference type="ChEBI" id="CHEBI:30616"/>
    </ligand>
</feature>
<feature type="binding site" evidence="11">
    <location>
        <position position="201"/>
    </location>
    <ligand>
        <name>ATP</name>
        <dbReference type="ChEBI" id="CHEBI:30616"/>
    </ligand>
</feature>